<protein>
    <submittedName>
        <fullName evidence="1">Uncharacterized protein</fullName>
    </submittedName>
</protein>
<evidence type="ECO:0000313" key="2">
    <source>
        <dbReference type="Proteomes" id="UP001497535"/>
    </source>
</evidence>
<sequence length="148" mass="16932">MRLMEKMGWKPGQGLGRNAAGPIEPLYLDVKADKKGFFSEYLERIPKRESVLDPTGKNPVSVLMEVCSRNRWMNPEFVCDEMGPHNNRRYLWKAVLNGVEYSPSLPSSNKKAGKAQVCMVVLEALGFVYFKIWFFKCPILDFVVNILI</sequence>
<organism evidence="1 2">
    <name type="scientific">Meloidogyne enterolobii</name>
    <name type="common">Root-knot nematode worm</name>
    <name type="synonym">Meloidogyne mayaguensis</name>
    <dbReference type="NCBI Taxonomy" id="390850"/>
    <lineage>
        <taxon>Eukaryota</taxon>
        <taxon>Metazoa</taxon>
        <taxon>Ecdysozoa</taxon>
        <taxon>Nematoda</taxon>
        <taxon>Chromadorea</taxon>
        <taxon>Rhabditida</taxon>
        <taxon>Tylenchina</taxon>
        <taxon>Tylenchomorpha</taxon>
        <taxon>Tylenchoidea</taxon>
        <taxon>Meloidogynidae</taxon>
        <taxon>Meloidogyninae</taxon>
        <taxon>Meloidogyne</taxon>
    </lineage>
</organism>
<evidence type="ECO:0000313" key="1">
    <source>
        <dbReference type="EMBL" id="CAK5048566.1"/>
    </source>
</evidence>
<keyword evidence="2" id="KW-1185">Reference proteome</keyword>
<gene>
    <name evidence="1" type="ORF">MENTE1834_LOCUS12765</name>
</gene>
<comment type="caution">
    <text evidence="1">The sequence shown here is derived from an EMBL/GenBank/DDBJ whole genome shotgun (WGS) entry which is preliminary data.</text>
</comment>
<reference evidence="1" key="1">
    <citation type="submission" date="2023-11" db="EMBL/GenBank/DDBJ databases">
        <authorList>
            <person name="Poullet M."/>
        </authorList>
    </citation>
    <scope>NUCLEOTIDE SEQUENCE</scope>
    <source>
        <strain evidence="1">E1834</strain>
    </source>
</reference>
<dbReference type="Proteomes" id="UP001497535">
    <property type="component" value="Unassembled WGS sequence"/>
</dbReference>
<name>A0ACB0YIL9_MELEN</name>
<accession>A0ACB0YIL9</accession>
<dbReference type="EMBL" id="CAVMJV010000013">
    <property type="protein sequence ID" value="CAK5048566.1"/>
    <property type="molecule type" value="Genomic_DNA"/>
</dbReference>
<proteinExistence type="predicted"/>